<evidence type="ECO:0000256" key="4">
    <source>
        <dbReference type="ARBA" id="ARBA00023110"/>
    </source>
</evidence>
<dbReference type="InterPro" id="IPR027304">
    <property type="entry name" value="Trigger_fact/SurA_dom_sf"/>
</dbReference>
<dbReference type="EMBL" id="AYTS01000091">
    <property type="protein sequence ID" value="OOP56210.1"/>
    <property type="molecule type" value="Genomic_DNA"/>
</dbReference>
<dbReference type="Gene3D" id="1.10.4030.10">
    <property type="entry name" value="Porin chaperone SurA, peptide-binding domain"/>
    <property type="match status" value="1"/>
</dbReference>
<dbReference type="PANTHER" id="PTHR47245:SF1">
    <property type="entry name" value="FOLDASE PROTEIN PRSA"/>
    <property type="match status" value="1"/>
</dbReference>
<dbReference type="Proteomes" id="UP000189681">
    <property type="component" value="Unassembled WGS sequence"/>
</dbReference>
<dbReference type="STRING" id="1004156.AYP45_10465"/>
<organism evidence="9 10">
    <name type="scientific">Candidatus Brocadia carolinensis</name>
    <dbReference type="NCBI Taxonomy" id="1004156"/>
    <lineage>
        <taxon>Bacteria</taxon>
        <taxon>Pseudomonadati</taxon>
        <taxon>Planctomycetota</taxon>
        <taxon>Candidatus Brocadiia</taxon>
        <taxon>Candidatus Brocadiales</taxon>
        <taxon>Candidatus Brocadiaceae</taxon>
        <taxon>Candidatus Brocadia</taxon>
    </lineage>
</organism>
<comment type="caution">
    <text evidence="9">The sequence shown here is derived from an EMBL/GenBank/DDBJ whole genome shotgun (WGS) entry which is preliminary data.</text>
</comment>
<keyword evidence="3" id="KW-0732">Signal</keyword>
<dbReference type="InterPro" id="IPR000297">
    <property type="entry name" value="PPIase_PpiC"/>
</dbReference>
<feature type="transmembrane region" description="Helical" evidence="7">
    <location>
        <begin position="12"/>
        <end position="31"/>
    </location>
</feature>
<dbReference type="PANTHER" id="PTHR47245">
    <property type="entry name" value="PEPTIDYLPROLYL ISOMERASE"/>
    <property type="match status" value="1"/>
</dbReference>
<dbReference type="SUPFAM" id="SSF109998">
    <property type="entry name" value="Triger factor/SurA peptide-binding domain-like"/>
    <property type="match status" value="1"/>
</dbReference>
<proteinExistence type="predicted"/>
<dbReference type="EC" id="5.2.1.8" evidence="2"/>
<keyword evidence="7" id="KW-0812">Transmembrane</keyword>
<gene>
    <name evidence="9" type="ORF">AYP45_10465</name>
</gene>
<dbReference type="Gene3D" id="3.10.50.40">
    <property type="match status" value="1"/>
</dbReference>
<dbReference type="GO" id="GO:0003755">
    <property type="term" value="F:peptidyl-prolyl cis-trans isomerase activity"/>
    <property type="evidence" value="ECO:0007669"/>
    <property type="project" value="UniProtKB-KW"/>
</dbReference>
<feature type="domain" description="PpiC" evidence="8">
    <location>
        <begin position="193"/>
        <end position="292"/>
    </location>
</feature>
<dbReference type="PROSITE" id="PS50198">
    <property type="entry name" value="PPIC_PPIASE_2"/>
    <property type="match status" value="1"/>
</dbReference>
<evidence type="ECO:0000256" key="5">
    <source>
        <dbReference type="ARBA" id="ARBA00023235"/>
    </source>
</evidence>
<evidence type="ECO:0000256" key="2">
    <source>
        <dbReference type="ARBA" id="ARBA00013194"/>
    </source>
</evidence>
<evidence type="ECO:0000256" key="7">
    <source>
        <dbReference type="SAM" id="Phobius"/>
    </source>
</evidence>
<keyword evidence="4 6" id="KW-0697">Rotamase</keyword>
<keyword evidence="5 6" id="KW-0413">Isomerase</keyword>
<protein>
    <recommendedName>
        <fullName evidence="2">peptidylprolyl isomerase</fullName>
        <ecNumber evidence="2">5.2.1.8</ecNumber>
    </recommendedName>
</protein>
<dbReference type="InterPro" id="IPR046357">
    <property type="entry name" value="PPIase_dom_sf"/>
</dbReference>
<sequence>MRTKILKAFIRFYAWFVPFTLIASAVSYGAVSDLNEDKINSIKAVVGDEIITQGDVVKRAAVAIREAQERYKEKEFLEKVDEILKETLDELINRKVLIHEAQKLFGTDEMQMKEVEKDLDSFMKGAVKNVGSLSKYYEIAEAQGINPLEKKNELKEDIMIDKIMKENVYNRIKVQPKLLRRYYIENIDEFRQKKEVSLRQIMIKFSAHDHDKEKTLSLAQQIVKRLEKGEDFSTLAKQYSDGPKAEEGGLLSFEEVNEMRKDLRDAVYQLKDNERSGILTSPVGYHIFKMELIKPEKVQEFEEVQEDIYKKNLS</sequence>
<evidence type="ECO:0000259" key="8">
    <source>
        <dbReference type="PROSITE" id="PS50198"/>
    </source>
</evidence>
<evidence type="ECO:0000256" key="6">
    <source>
        <dbReference type="PROSITE-ProRule" id="PRU00278"/>
    </source>
</evidence>
<dbReference type="AlphaFoldDB" id="A0A1V4ASY3"/>
<dbReference type="SUPFAM" id="SSF54534">
    <property type="entry name" value="FKBP-like"/>
    <property type="match status" value="1"/>
</dbReference>
<dbReference type="InterPro" id="IPR050245">
    <property type="entry name" value="PrsA_foldase"/>
</dbReference>
<dbReference type="Pfam" id="PF13624">
    <property type="entry name" value="SurA_N_3"/>
    <property type="match status" value="1"/>
</dbReference>
<evidence type="ECO:0000256" key="3">
    <source>
        <dbReference type="ARBA" id="ARBA00022729"/>
    </source>
</evidence>
<reference evidence="9 10" key="1">
    <citation type="journal article" date="2017" name="Water Res.">
        <title>Discovery and metagenomic analysis of an anammox bacterial enrichment related to Candidatus "Brocadia caroliniensis" in a full-scale glycerol-fed nitritation-denitritation separate centrate treatment process.</title>
        <authorList>
            <person name="Park H."/>
            <person name="Brotto A.C."/>
            <person name="van Loosdrecht M.C."/>
            <person name="Chandran K."/>
        </authorList>
    </citation>
    <scope>NUCLEOTIDE SEQUENCE [LARGE SCALE GENOMIC DNA]</scope>
    <source>
        <strain evidence="9">26THWARD</strain>
    </source>
</reference>
<dbReference type="Pfam" id="PF00639">
    <property type="entry name" value="Rotamase"/>
    <property type="match status" value="1"/>
</dbReference>
<evidence type="ECO:0000313" key="10">
    <source>
        <dbReference type="Proteomes" id="UP000189681"/>
    </source>
</evidence>
<evidence type="ECO:0000256" key="1">
    <source>
        <dbReference type="ARBA" id="ARBA00000971"/>
    </source>
</evidence>
<name>A0A1V4ASY3_9BACT</name>
<accession>A0A1V4ASY3</accession>
<evidence type="ECO:0000313" key="9">
    <source>
        <dbReference type="EMBL" id="OOP56210.1"/>
    </source>
</evidence>
<keyword evidence="7" id="KW-0472">Membrane</keyword>
<keyword evidence="7" id="KW-1133">Transmembrane helix</keyword>
<comment type="catalytic activity">
    <reaction evidence="1">
        <text>[protein]-peptidylproline (omega=180) = [protein]-peptidylproline (omega=0)</text>
        <dbReference type="Rhea" id="RHEA:16237"/>
        <dbReference type="Rhea" id="RHEA-COMP:10747"/>
        <dbReference type="Rhea" id="RHEA-COMP:10748"/>
        <dbReference type="ChEBI" id="CHEBI:83833"/>
        <dbReference type="ChEBI" id="CHEBI:83834"/>
        <dbReference type="EC" id="5.2.1.8"/>
    </reaction>
</comment>